<dbReference type="Proteomes" id="UP000449547">
    <property type="component" value="Unassembled WGS sequence"/>
</dbReference>
<evidence type="ECO:0000256" key="2">
    <source>
        <dbReference type="ARBA" id="ARBA00022448"/>
    </source>
</evidence>
<dbReference type="GO" id="GO:0000139">
    <property type="term" value="C:Golgi membrane"/>
    <property type="evidence" value="ECO:0007669"/>
    <property type="project" value="UniProtKB-SubCell"/>
</dbReference>
<dbReference type="AlphaFoldDB" id="A0A642UTA6"/>
<dbReference type="Gene3D" id="2.70.130.10">
    <property type="entry name" value="Mannose-6-phosphate receptor binding domain"/>
    <property type="match status" value="1"/>
</dbReference>
<reference evidence="10 11" key="1">
    <citation type="submission" date="2019-07" db="EMBL/GenBank/DDBJ databases">
        <title>Genome assembly of two rare yeast pathogens: Diutina rugosa and Trichomonascus ciferrii.</title>
        <authorList>
            <person name="Mixao V."/>
            <person name="Saus E."/>
            <person name="Hansen A."/>
            <person name="Lass-Flor C."/>
            <person name="Gabaldon T."/>
        </authorList>
    </citation>
    <scope>NUCLEOTIDE SEQUENCE [LARGE SCALE GENOMIC DNA]</scope>
    <source>
        <strain evidence="10 11">CBS 613</strain>
    </source>
</reference>
<accession>A0A642UTA6</accession>
<keyword evidence="2" id="KW-0813">Transport</keyword>
<dbReference type="PANTHER" id="PTHR15071">
    <property type="entry name" value="MANNOSE-6-PHOSPHATE RECEPTOR FAMILY MEMBER"/>
    <property type="match status" value="1"/>
</dbReference>
<dbReference type="RefSeq" id="XP_034013459.1">
    <property type="nucleotide sequence ID" value="XM_034154361.1"/>
</dbReference>
<name>A0A642UTA6_DIURU</name>
<dbReference type="VEuPathDB" id="FungiDB:DIURU_001780"/>
<keyword evidence="6 8" id="KW-0472">Membrane</keyword>
<dbReference type="GO" id="GO:0005537">
    <property type="term" value="F:D-mannose binding"/>
    <property type="evidence" value="ECO:0007669"/>
    <property type="project" value="InterPro"/>
</dbReference>
<dbReference type="GO" id="GO:0010008">
    <property type="term" value="C:endosome membrane"/>
    <property type="evidence" value="ECO:0007669"/>
    <property type="project" value="UniProtKB-SubCell"/>
</dbReference>
<feature type="transmembrane region" description="Helical" evidence="8">
    <location>
        <begin position="238"/>
        <end position="258"/>
    </location>
</feature>
<dbReference type="OrthoDB" id="4504960at2759"/>
<dbReference type="InterPro" id="IPR000479">
    <property type="entry name" value="CIMR_rpt"/>
</dbReference>
<sequence length="271" mass="30348">MVRANKRLAVPLVTALVVVVIWTISALQKASNKYSSGSVFVDSYTHYMMPQEMNLREKAAQTLRNEEIEDPCTVLHPISHQFIDLRELSYVSDHQPTSISWHARAFDDKHRNYTLGVCANPYKNEGTFTNDVNTTAVGAYFNNPDDDTLISIGEFSTKPEFHGRKLTLTYNNGSYCENLVDAKTGERIRRTTVLTFTCARDMMARASVHFVAQAHDCTYFFEVRSHHACPMAPKSNNLAAVLIFALILSAAVLVLALVTRQAQKKTEPGKA</sequence>
<evidence type="ECO:0000256" key="6">
    <source>
        <dbReference type="ARBA" id="ARBA00023136"/>
    </source>
</evidence>
<evidence type="ECO:0000256" key="1">
    <source>
        <dbReference type="ARBA" id="ARBA00004614"/>
    </source>
</evidence>
<dbReference type="GO" id="GO:0005770">
    <property type="term" value="C:late endosome"/>
    <property type="evidence" value="ECO:0007669"/>
    <property type="project" value="TreeGrafter"/>
</dbReference>
<evidence type="ECO:0000256" key="7">
    <source>
        <dbReference type="ARBA" id="ARBA00023157"/>
    </source>
</evidence>
<dbReference type="PANTHER" id="PTHR15071:SF0">
    <property type="entry name" value="MANNOSE 6-PHOSPHATE RECEPTOR-LIKE PROTEIN 1"/>
    <property type="match status" value="1"/>
</dbReference>
<evidence type="ECO:0000256" key="3">
    <source>
        <dbReference type="ARBA" id="ARBA00022692"/>
    </source>
</evidence>
<dbReference type="PROSITE" id="PS51914">
    <property type="entry name" value="MRH"/>
    <property type="match status" value="1"/>
</dbReference>
<evidence type="ECO:0000259" key="9">
    <source>
        <dbReference type="PROSITE" id="PS51914"/>
    </source>
</evidence>
<keyword evidence="11" id="KW-1185">Reference proteome</keyword>
<dbReference type="GO" id="GO:0038023">
    <property type="term" value="F:signaling receptor activity"/>
    <property type="evidence" value="ECO:0007669"/>
    <property type="project" value="InterPro"/>
</dbReference>
<dbReference type="OMA" id="YTIGICS"/>
<feature type="domain" description="MRH" evidence="9">
    <location>
        <begin position="70"/>
        <end position="231"/>
    </location>
</feature>
<keyword evidence="7" id="KW-1015">Disulfide bond</keyword>
<evidence type="ECO:0000256" key="5">
    <source>
        <dbReference type="ARBA" id="ARBA00022989"/>
    </source>
</evidence>
<comment type="caution">
    <text evidence="10">The sequence shown here is derived from an EMBL/GenBank/DDBJ whole genome shotgun (WGS) entry which is preliminary data.</text>
</comment>
<dbReference type="GeneID" id="54780433"/>
<evidence type="ECO:0000313" key="11">
    <source>
        <dbReference type="Proteomes" id="UP000449547"/>
    </source>
</evidence>
<organism evidence="10 11">
    <name type="scientific">Diutina rugosa</name>
    <name type="common">Yeast</name>
    <name type="synonym">Candida rugosa</name>
    <dbReference type="NCBI Taxonomy" id="5481"/>
    <lineage>
        <taxon>Eukaryota</taxon>
        <taxon>Fungi</taxon>
        <taxon>Dikarya</taxon>
        <taxon>Ascomycota</taxon>
        <taxon>Saccharomycotina</taxon>
        <taxon>Pichiomycetes</taxon>
        <taxon>Debaryomycetaceae</taxon>
        <taxon>Diutina</taxon>
    </lineage>
</organism>
<evidence type="ECO:0000256" key="8">
    <source>
        <dbReference type="SAM" id="Phobius"/>
    </source>
</evidence>
<dbReference type="EMBL" id="SWFT01000051">
    <property type="protein sequence ID" value="KAA8904944.1"/>
    <property type="molecule type" value="Genomic_DNA"/>
</dbReference>
<protein>
    <recommendedName>
        <fullName evidence="9">MRH domain-containing protein</fullName>
    </recommendedName>
</protein>
<proteinExistence type="predicted"/>
<dbReference type="InterPro" id="IPR044865">
    <property type="entry name" value="MRH_dom"/>
</dbReference>
<keyword evidence="3 8" id="KW-0812">Transmembrane</keyword>
<dbReference type="Pfam" id="PF00878">
    <property type="entry name" value="CIMR"/>
    <property type="match status" value="1"/>
</dbReference>
<comment type="subcellular location">
    <subcellularLocation>
        <location evidence="1">Golgi apparatus membrane</location>
        <topology evidence="1">Single-pass type I membrane protein</topology>
    </subcellularLocation>
</comment>
<dbReference type="InterPro" id="IPR009011">
    <property type="entry name" value="Man6P_isomerase_rcpt-bd_dom_sf"/>
</dbReference>
<evidence type="ECO:0000313" key="10">
    <source>
        <dbReference type="EMBL" id="KAA8904944.1"/>
    </source>
</evidence>
<evidence type="ECO:0000256" key="4">
    <source>
        <dbReference type="ARBA" id="ARBA00022729"/>
    </source>
</evidence>
<gene>
    <name evidence="10" type="ORF">DIURU_001780</name>
</gene>
<dbReference type="SUPFAM" id="SSF50911">
    <property type="entry name" value="Mannose 6-phosphate receptor domain"/>
    <property type="match status" value="1"/>
</dbReference>
<dbReference type="GO" id="GO:0007034">
    <property type="term" value="P:vacuolar transport"/>
    <property type="evidence" value="ECO:0007669"/>
    <property type="project" value="TreeGrafter"/>
</dbReference>
<keyword evidence="4" id="KW-0732">Signal</keyword>
<keyword evidence="5 8" id="KW-1133">Transmembrane helix</keyword>